<evidence type="ECO:0000313" key="1">
    <source>
        <dbReference type="Proteomes" id="UP000887580"/>
    </source>
</evidence>
<dbReference type="Proteomes" id="UP000887580">
    <property type="component" value="Unplaced"/>
</dbReference>
<organism evidence="1 2">
    <name type="scientific">Panagrolaimus sp. PS1159</name>
    <dbReference type="NCBI Taxonomy" id="55785"/>
    <lineage>
        <taxon>Eukaryota</taxon>
        <taxon>Metazoa</taxon>
        <taxon>Ecdysozoa</taxon>
        <taxon>Nematoda</taxon>
        <taxon>Chromadorea</taxon>
        <taxon>Rhabditida</taxon>
        <taxon>Tylenchina</taxon>
        <taxon>Panagrolaimomorpha</taxon>
        <taxon>Panagrolaimoidea</taxon>
        <taxon>Panagrolaimidae</taxon>
        <taxon>Panagrolaimus</taxon>
    </lineage>
</organism>
<reference evidence="2" key="1">
    <citation type="submission" date="2022-11" db="UniProtKB">
        <authorList>
            <consortium name="WormBaseParasite"/>
        </authorList>
    </citation>
    <scope>IDENTIFICATION</scope>
</reference>
<name>A0AC35FIQ5_9BILA</name>
<accession>A0AC35FIQ5</accession>
<evidence type="ECO:0000313" key="2">
    <source>
        <dbReference type="WBParaSite" id="PS1159_v2.g17300.t1"/>
    </source>
</evidence>
<sequence>MFENGIIRADPLSHKPIDLWKKYLKQGRVVEPAKTLRLNTPIHENKVRFVCISDTHEKLGEMLHMIPDGDVLIHAGDFTNYGDLAEVIKFNQEIAKEKEVSNCKILNKISLK</sequence>
<protein>
    <submittedName>
        <fullName evidence="2">Calcineurin-like phosphoesterase domain-containing protein</fullName>
    </submittedName>
</protein>
<proteinExistence type="predicted"/>
<dbReference type="WBParaSite" id="PS1159_v2.g17300.t1">
    <property type="protein sequence ID" value="PS1159_v2.g17300.t1"/>
    <property type="gene ID" value="PS1159_v2.g17300"/>
</dbReference>